<dbReference type="Pfam" id="PF09594">
    <property type="entry name" value="GT87"/>
    <property type="match status" value="1"/>
</dbReference>
<organism evidence="9 10">
    <name type="scientific">Arthrobacter sunyaminii</name>
    <dbReference type="NCBI Taxonomy" id="2816859"/>
    <lineage>
        <taxon>Bacteria</taxon>
        <taxon>Bacillati</taxon>
        <taxon>Actinomycetota</taxon>
        <taxon>Actinomycetes</taxon>
        <taxon>Micrococcales</taxon>
        <taxon>Micrococcaceae</taxon>
        <taxon>Arthrobacter</taxon>
    </lineage>
</organism>
<evidence type="ECO:0000313" key="10">
    <source>
        <dbReference type="Proteomes" id="UP000680588"/>
    </source>
</evidence>
<gene>
    <name evidence="9" type="ORF">KG104_08660</name>
</gene>
<accession>A0A975S8H9</accession>
<evidence type="ECO:0000256" key="3">
    <source>
        <dbReference type="ARBA" id="ARBA00022679"/>
    </source>
</evidence>
<reference evidence="9" key="1">
    <citation type="submission" date="2021-06" db="EMBL/GenBank/DDBJ databases">
        <title>Novel species in genus Arthrobacter.</title>
        <authorList>
            <person name="Zhang G."/>
        </authorList>
    </citation>
    <scope>NUCLEOTIDE SEQUENCE</scope>
    <source>
        <strain evidence="9">Zg-ZUI122</strain>
    </source>
</reference>
<feature type="transmembrane region" description="Helical" evidence="8">
    <location>
        <begin position="350"/>
        <end position="369"/>
    </location>
</feature>
<evidence type="ECO:0000256" key="4">
    <source>
        <dbReference type="ARBA" id="ARBA00022692"/>
    </source>
</evidence>
<dbReference type="InterPro" id="IPR018584">
    <property type="entry name" value="GT87"/>
</dbReference>
<feature type="transmembrane region" description="Helical" evidence="8">
    <location>
        <begin position="96"/>
        <end position="118"/>
    </location>
</feature>
<keyword evidence="5 8" id="KW-1133">Transmembrane helix</keyword>
<name>A0A975S8H9_9MICC</name>
<keyword evidence="10" id="KW-1185">Reference proteome</keyword>
<evidence type="ECO:0000256" key="7">
    <source>
        <dbReference type="ARBA" id="ARBA00024033"/>
    </source>
</evidence>
<comment type="subcellular location">
    <subcellularLocation>
        <location evidence="1">Cell membrane</location>
        <topology evidence="1">Multi-pass membrane protein</topology>
    </subcellularLocation>
</comment>
<dbReference type="GO" id="GO:0016758">
    <property type="term" value="F:hexosyltransferase activity"/>
    <property type="evidence" value="ECO:0007669"/>
    <property type="project" value="InterPro"/>
</dbReference>
<dbReference type="GO" id="GO:0005886">
    <property type="term" value="C:plasma membrane"/>
    <property type="evidence" value="ECO:0007669"/>
    <property type="project" value="UniProtKB-SubCell"/>
</dbReference>
<proteinExistence type="inferred from homology"/>
<keyword evidence="3" id="KW-0808">Transferase</keyword>
<feature type="transmembrane region" description="Helical" evidence="8">
    <location>
        <begin position="15"/>
        <end position="36"/>
    </location>
</feature>
<evidence type="ECO:0000256" key="8">
    <source>
        <dbReference type="SAM" id="Phobius"/>
    </source>
</evidence>
<feature type="transmembrane region" description="Helical" evidence="8">
    <location>
        <begin position="130"/>
        <end position="149"/>
    </location>
</feature>
<feature type="transmembrane region" description="Helical" evidence="8">
    <location>
        <begin position="184"/>
        <end position="205"/>
    </location>
</feature>
<dbReference type="Proteomes" id="UP000680588">
    <property type="component" value="Chromosome"/>
</dbReference>
<keyword evidence="6 8" id="KW-0472">Membrane</keyword>
<keyword evidence="4 8" id="KW-0812">Transmembrane</keyword>
<feature type="transmembrane region" description="Helical" evidence="8">
    <location>
        <begin position="275"/>
        <end position="292"/>
    </location>
</feature>
<dbReference type="EMBL" id="CP076456">
    <property type="protein sequence ID" value="QWQ37756.1"/>
    <property type="molecule type" value="Genomic_DNA"/>
</dbReference>
<feature type="transmembrane region" description="Helical" evidence="8">
    <location>
        <begin position="212"/>
        <end position="230"/>
    </location>
</feature>
<comment type="similarity">
    <text evidence="7">Belongs to the glycosyltransferase 87 family.</text>
</comment>
<evidence type="ECO:0000313" key="9">
    <source>
        <dbReference type="EMBL" id="QWQ37756.1"/>
    </source>
</evidence>
<evidence type="ECO:0000256" key="5">
    <source>
        <dbReference type="ARBA" id="ARBA00022989"/>
    </source>
</evidence>
<dbReference type="AlphaFoldDB" id="A0A975S8H9"/>
<protein>
    <submittedName>
        <fullName evidence="9">DUF2029 domain-containing protein</fullName>
    </submittedName>
</protein>
<sequence length="433" mass="46036">MALSTTAHGTRHRTALLWLILGVPAALALVVFGAQIHGLDFTVYREGALAFLGKSEHQLYDPSLVETDTRGLPFTYPPFAALLLAPFAFLPEAAGLVLLTATSCLCLLVTAVLVSRYLQLNDAVPARLQAVLGGPAGVIVLATVLIGLLGPWREGLGFGQINPMLMLLIVADLLRPAGRVPRGVLIGLAAGIKLTPLAFGLIFLVRRDWRSIFTMGATFAATVAVGWLAAPAQSRTFWFDALSDPARVGDTTDMYNVSLNSLMVHLGTPEFLQRPLWLLACAAVVVLGFLAIRRADGRGDKVAAISANAVVMLAISPISWFHHWVWIALILPALWVTVRRRRAGVRAMGTALAVAMVPVFMLSSITVTMTLTGEVSGQGPAALELFTSLGVILPILALVYWATDPVPDAGGAETVARFRSTRARSVDAPGPAS</sequence>
<dbReference type="RefSeq" id="WP_207346750.1">
    <property type="nucleotide sequence ID" value="NZ_CP076456.1"/>
</dbReference>
<feature type="transmembrane region" description="Helical" evidence="8">
    <location>
        <begin position="381"/>
        <end position="402"/>
    </location>
</feature>
<evidence type="ECO:0000256" key="2">
    <source>
        <dbReference type="ARBA" id="ARBA00022475"/>
    </source>
</evidence>
<evidence type="ECO:0000256" key="6">
    <source>
        <dbReference type="ARBA" id="ARBA00023136"/>
    </source>
</evidence>
<dbReference type="KEGG" id="asun:KG104_08660"/>
<keyword evidence="2" id="KW-1003">Cell membrane</keyword>
<evidence type="ECO:0000256" key="1">
    <source>
        <dbReference type="ARBA" id="ARBA00004651"/>
    </source>
</evidence>